<dbReference type="Proteomes" id="UP000789572">
    <property type="component" value="Unassembled WGS sequence"/>
</dbReference>
<comment type="caution">
    <text evidence="3">The sequence shown here is derived from an EMBL/GenBank/DDBJ whole genome shotgun (WGS) entry which is preliminary data.</text>
</comment>
<feature type="region of interest" description="Disordered" evidence="2">
    <location>
        <begin position="224"/>
        <end position="260"/>
    </location>
</feature>
<dbReference type="OrthoDB" id="5852896at2759"/>
<dbReference type="GO" id="GO:0005829">
    <property type="term" value="C:cytosol"/>
    <property type="evidence" value="ECO:0007669"/>
    <property type="project" value="TreeGrafter"/>
</dbReference>
<comment type="similarity">
    <text evidence="1">Belongs to the LTV1 family.</text>
</comment>
<dbReference type="Pfam" id="PF04180">
    <property type="entry name" value="LTV"/>
    <property type="match status" value="1"/>
</dbReference>
<evidence type="ECO:0000256" key="2">
    <source>
        <dbReference type="SAM" id="MobiDB-lite"/>
    </source>
</evidence>
<gene>
    <name evidence="3" type="ORF">POCULU_LOCUS1102</name>
</gene>
<evidence type="ECO:0000313" key="3">
    <source>
        <dbReference type="EMBL" id="CAG8472264.1"/>
    </source>
</evidence>
<dbReference type="InterPro" id="IPR007307">
    <property type="entry name" value="Ltv1"/>
</dbReference>
<evidence type="ECO:0000256" key="1">
    <source>
        <dbReference type="ARBA" id="ARBA00009078"/>
    </source>
</evidence>
<dbReference type="PANTHER" id="PTHR21531">
    <property type="entry name" value="LOW-TEMPERATURE VIABILITY PROTEIN LTV1-RELATED"/>
    <property type="match status" value="1"/>
</dbReference>
<protein>
    <submittedName>
        <fullName evidence="3">2048_t:CDS:1</fullName>
    </submittedName>
</protein>
<organism evidence="3 4">
    <name type="scientific">Paraglomus occultum</name>
    <dbReference type="NCBI Taxonomy" id="144539"/>
    <lineage>
        <taxon>Eukaryota</taxon>
        <taxon>Fungi</taxon>
        <taxon>Fungi incertae sedis</taxon>
        <taxon>Mucoromycota</taxon>
        <taxon>Glomeromycotina</taxon>
        <taxon>Glomeromycetes</taxon>
        <taxon>Paraglomerales</taxon>
        <taxon>Paraglomeraceae</taxon>
        <taxon>Paraglomus</taxon>
    </lineage>
</organism>
<dbReference type="GO" id="GO:0030688">
    <property type="term" value="C:preribosome, small subunit precursor"/>
    <property type="evidence" value="ECO:0007669"/>
    <property type="project" value="TreeGrafter"/>
</dbReference>
<reference evidence="3" key="1">
    <citation type="submission" date="2021-06" db="EMBL/GenBank/DDBJ databases">
        <authorList>
            <person name="Kallberg Y."/>
            <person name="Tangrot J."/>
            <person name="Rosling A."/>
        </authorList>
    </citation>
    <scope>NUCLEOTIDE SEQUENCE</scope>
    <source>
        <strain evidence="3">IA702</strain>
    </source>
</reference>
<evidence type="ECO:0000313" key="4">
    <source>
        <dbReference type="Proteomes" id="UP000789572"/>
    </source>
</evidence>
<dbReference type="EMBL" id="CAJVPJ010000073">
    <property type="protein sequence ID" value="CAG8472264.1"/>
    <property type="molecule type" value="Genomic_DNA"/>
</dbReference>
<accession>A0A9N8Z476</accession>
<sequence length="517" mass="59165">MGKKPFIDRKTAKHFHLVHRSQRDPLINDAEASSHVLVEHIPSNLKGKVPPIQSDAQVDAENRIGQAALYGIYFDDAEYNYMQHLKPIGTEAGAVFIEAPARKEKTKVFELLLVGQNYSKEEEMEIIDMGTSLLASIEKKAAGVDLPPEVLPSSSEIPLDVINQPAIPDELQGLQPDMDPSLREVLEALEDDAYVDEDVGDDFFAQLQQANFFADEEGGAFKKKKERVMEVDEDDEDDEENENDEYDGGDISDNDENDRQRDAWEREFRKFQKRKEQVKDRSDDKQSRMTGYSMSSSAMFHLDDIFDDFLEKYEVLGNKMAPRLAGTSAIRALDTIRRELGEVVIEDEVDGKRTKRKKKEEYVEIDLTSEGKNKREAWDCQSILSTYSNLENHPTLIREERYRKIKIHPKSGMPIIEKMENVSAISKEEAKNGYTDSLSDSEDSIESVEPRVNRGIARSRGEAADDKKKRKETVKAERRARRAEKKSHKRAFAREHTKQTKMVLRKENNHVSAMHLE</sequence>
<feature type="compositionally biased region" description="Basic and acidic residues" evidence="2">
    <location>
        <begin position="459"/>
        <end position="477"/>
    </location>
</feature>
<dbReference type="GO" id="GO:0005634">
    <property type="term" value="C:nucleus"/>
    <property type="evidence" value="ECO:0007669"/>
    <property type="project" value="TreeGrafter"/>
</dbReference>
<proteinExistence type="inferred from homology"/>
<name>A0A9N8Z476_9GLOM</name>
<dbReference type="PANTHER" id="PTHR21531:SF0">
    <property type="entry name" value="PROTEIN LTV1 HOMOLOG"/>
    <property type="match status" value="1"/>
</dbReference>
<feature type="region of interest" description="Disordered" evidence="2">
    <location>
        <begin position="432"/>
        <end position="517"/>
    </location>
</feature>
<keyword evidence="4" id="KW-1185">Reference proteome</keyword>
<dbReference type="GO" id="GO:0042274">
    <property type="term" value="P:ribosomal small subunit biogenesis"/>
    <property type="evidence" value="ECO:0007669"/>
    <property type="project" value="InterPro"/>
</dbReference>
<feature type="compositionally biased region" description="Basic and acidic residues" evidence="2">
    <location>
        <begin position="492"/>
        <end position="509"/>
    </location>
</feature>
<feature type="compositionally biased region" description="Basic residues" evidence="2">
    <location>
        <begin position="478"/>
        <end position="491"/>
    </location>
</feature>
<feature type="compositionally biased region" description="Acidic residues" evidence="2">
    <location>
        <begin position="231"/>
        <end position="256"/>
    </location>
</feature>
<dbReference type="GO" id="GO:0000056">
    <property type="term" value="P:ribosomal small subunit export from nucleus"/>
    <property type="evidence" value="ECO:0007669"/>
    <property type="project" value="TreeGrafter"/>
</dbReference>
<dbReference type="AlphaFoldDB" id="A0A9N8Z476"/>